<evidence type="ECO:0000313" key="6">
    <source>
        <dbReference type="EMBL" id="RPD59359.1"/>
    </source>
</evidence>
<dbReference type="SMART" id="SM00326">
    <property type="entry name" value="SH3"/>
    <property type="match status" value="1"/>
</dbReference>
<evidence type="ECO:0000256" key="3">
    <source>
        <dbReference type="SAM" id="MobiDB-lite"/>
    </source>
</evidence>
<evidence type="ECO:0000256" key="2">
    <source>
        <dbReference type="PROSITE-ProRule" id="PRU00192"/>
    </source>
</evidence>
<dbReference type="InterPro" id="IPR001452">
    <property type="entry name" value="SH3_domain"/>
</dbReference>
<dbReference type="PANTHER" id="PTHR47174">
    <property type="entry name" value="BRIDGING INTEGRATOR 3"/>
    <property type="match status" value="1"/>
</dbReference>
<dbReference type="PROSITE" id="PS50002">
    <property type="entry name" value="SH3"/>
    <property type="match status" value="1"/>
</dbReference>
<dbReference type="SUPFAM" id="SSF103657">
    <property type="entry name" value="BAR/IMD domain-like"/>
    <property type="match status" value="1"/>
</dbReference>
<dbReference type="CDD" id="cd07599">
    <property type="entry name" value="BAR_Rvs167p"/>
    <property type="match status" value="1"/>
</dbReference>
<keyword evidence="1 2" id="KW-0728">SH3 domain</keyword>
<name>A0A5C2S898_9APHY</name>
<dbReference type="GO" id="GO:0097320">
    <property type="term" value="P:plasma membrane tubulation"/>
    <property type="evidence" value="ECO:0007669"/>
    <property type="project" value="TreeGrafter"/>
</dbReference>
<dbReference type="InterPro" id="IPR027267">
    <property type="entry name" value="AH/BAR_dom_sf"/>
</dbReference>
<dbReference type="GO" id="GO:0031097">
    <property type="term" value="C:medial cortex"/>
    <property type="evidence" value="ECO:0007669"/>
    <property type="project" value="TreeGrafter"/>
</dbReference>
<keyword evidence="7" id="KW-1185">Reference proteome</keyword>
<dbReference type="GO" id="GO:0051666">
    <property type="term" value="P:actin cortical patch localization"/>
    <property type="evidence" value="ECO:0007669"/>
    <property type="project" value="InterPro"/>
</dbReference>
<dbReference type="OrthoDB" id="2159336at2759"/>
<feature type="compositionally biased region" description="Pro residues" evidence="3">
    <location>
        <begin position="333"/>
        <end position="342"/>
    </location>
</feature>
<dbReference type="GO" id="GO:0008289">
    <property type="term" value="F:lipid binding"/>
    <property type="evidence" value="ECO:0007669"/>
    <property type="project" value="TreeGrafter"/>
</dbReference>
<evidence type="ECO:0000256" key="1">
    <source>
        <dbReference type="ARBA" id="ARBA00022443"/>
    </source>
</evidence>
<gene>
    <name evidence="6" type="ORF">L227DRAFT_527354</name>
</gene>
<sequence>MKGIQKAFARTPHMLTTKVGMSKKSADPEFDDYHRRFESIEKATEKLLKDSKAYTDAVTNLFTNATEFAQHFSTIFHPLGSEYGLDSKHPEAEQTIAYVDVYATNMEEMKASVVPELELIESRIVGPIKEFQGILKSIRKSITKREHKLMDYDRFNNSLTKLRDKKEKSLNDEKNLFKLEQDFEIASNEYDFVNNAMKNELPRFLVQATQFIDPLFHSFYYMQLNIFYLLLEKVNTFAEGKYDVSVPPAQIASDFEDRRGDAMERVEALNITKRLISTSRMVQANRSVSGGASSLGRSATASSSSSAASRSPSSSTFKKAAPPPPSSLSATAAPPPYSPPTPGSGFGSAAAKKAPPPPPLKPKPKPAAQYVVALYDFAAQADGDLDFKAGDRIEVVERTDSTEDWWTGKLNGRQGVFPGNYVQEA</sequence>
<dbReference type="Pfam" id="PF00018">
    <property type="entry name" value="SH3_1"/>
    <property type="match status" value="1"/>
</dbReference>
<dbReference type="PROSITE" id="PS51021">
    <property type="entry name" value="BAR"/>
    <property type="match status" value="1"/>
</dbReference>
<dbReference type="PANTHER" id="PTHR47174:SF1">
    <property type="entry name" value="REDUCED VIABILITY UPON STARVATION PROTEIN 167"/>
    <property type="match status" value="1"/>
</dbReference>
<dbReference type="PRINTS" id="PR00452">
    <property type="entry name" value="SH3DOMAIN"/>
</dbReference>
<feature type="compositionally biased region" description="Low complexity" evidence="3">
    <location>
        <begin position="287"/>
        <end position="320"/>
    </location>
</feature>
<dbReference type="InterPro" id="IPR046982">
    <property type="entry name" value="BIN3/RVS161-like"/>
</dbReference>
<accession>A0A5C2S898</accession>
<evidence type="ECO:0000259" key="4">
    <source>
        <dbReference type="PROSITE" id="PS50002"/>
    </source>
</evidence>
<dbReference type="GO" id="GO:0006897">
    <property type="term" value="P:endocytosis"/>
    <property type="evidence" value="ECO:0007669"/>
    <property type="project" value="InterPro"/>
</dbReference>
<evidence type="ECO:0000313" key="7">
    <source>
        <dbReference type="Proteomes" id="UP000313359"/>
    </source>
</evidence>
<dbReference type="EMBL" id="ML122270">
    <property type="protein sequence ID" value="RPD59359.1"/>
    <property type="molecule type" value="Genomic_DNA"/>
</dbReference>
<dbReference type="AlphaFoldDB" id="A0A5C2S898"/>
<dbReference type="Gene3D" id="2.30.30.40">
    <property type="entry name" value="SH3 Domains"/>
    <property type="match status" value="1"/>
</dbReference>
<dbReference type="Gene3D" id="1.20.1270.60">
    <property type="entry name" value="Arfaptin homology (AH) domain/BAR domain"/>
    <property type="match status" value="1"/>
</dbReference>
<reference evidence="6" key="1">
    <citation type="journal article" date="2018" name="Genome Biol. Evol.">
        <title>Genomics and development of Lentinus tigrinus, a white-rot wood-decaying mushroom with dimorphic fruiting bodies.</title>
        <authorList>
            <person name="Wu B."/>
            <person name="Xu Z."/>
            <person name="Knudson A."/>
            <person name="Carlson A."/>
            <person name="Chen N."/>
            <person name="Kovaka S."/>
            <person name="LaButti K."/>
            <person name="Lipzen A."/>
            <person name="Pennachio C."/>
            <person name="Riley R."/>
            <person name="Schakwitz W."/>
            <person name="Umezawa K."/>
            <person name="Ohm R.A."/>
            <person name="Grigoriev I.V."/>
            <person name="Nagy L.G."/>
            <person name="Gibbons J."/>
            <person name="Hibbett D."/>
        </authorList>
    </citation>
    <scope>NUCLEOTIDE SEQUENCE [LARGE SCALE GENOMIC DNA]</scope>
    <source>
        <strain evidence="6">ALCF2SS1-6</strain>
    </source>
</reference>
<dbReference type="GO" id="GO:1990528">
    <property type="term" value="C:Rvs161p-Rvs167p complex"/>
    <property type="evidence" value="ECO:0007669"/>
    <property type="project" value="TreeGrafter"/>
</dbReference>
<protein>
    <submittedName>
        <fullName evidence="6">BAR-domain-containing protein</fullName>
    </submittedName>
</protein>
<feature type="domain" description="BAR" evidence="5">
    <location>
        <begin position="15"/>
        <end position="268"/>
    </location>
</feature>
<dbReference type="GO" id="GO:0030479">
    <property type="term" value="C:actin cortical patch"/>
    <property type="evidence" value="ECO:0007669"/>
    <property type="project" value="TreeGrafter"/>
</dbReference>
<evidence type="ECO:0000259" key="5">
    <source>
        <dbReference type="PROSITE" id="PS51021"/>
    </source>
</evidence>
<dbReference type="STRING" id="1328759.A0A5C2S898"/>
<dbReference type="SUPFAM" id="SSF50044">
    <property type="entry name" value="SH3-domain"/>
    <property type="match status" value="1"/>
</dbReference>
<dbReference type="FunFam" id="2.30.30.40:FF:000100">
    <property type="entry name" value="SH3 domain-containing YSC84-like protein 1"/>
    <property type="match status" value="1"/>
</dbReference>
<dbReference type="InterPro" id="IPR004148">
    <property type="entry name" value="BAR_dom"/>
</dbReference>
<dbReference type="SMART" id="SM00721">
    <property type="entry name" value="BAR"/>
    <property type="match status" value="1"/>
</dbReference>
<dbReference type="InterPro" id="IPR036028">
    <property type="entry name" value="SH3-like_dom_sf"/>
</dbReference>
<dbReference type="GO" id="GO:0043332">
    <property type="term" value="C:mating projection tip"/>
    <property type="evidence" value="ECO:0007669"/>
    <property type="project" value="TreeGrafter"/>
</dbReference>
<organism evidence="6 7">
    <name type="scientific">Lentinus tigrinus ALCF2SS1-6</name>
    <dbReference type="NCBI Taxonomy" id="1328759"/>
    <lineage>
        <taxon>Eukaryota</taxon>
        <taxon>Fungi</taxon>
        <taxon>Dikarya</taxon>
        <taxon>Basidiomycota</taxon>
        <taxon>Agaricomycotina</taxon>
        <taxon>Agaricomycetes</taxon>
        <taxon>Polyporales</taxon>
        <taxon>Polyporaceae</taxon>
        <taxon>Lentinus</taxon>
    </lineage>
</organism>
<feature type="domain" description="SH3" evidence="4">
    <location>
        <begin position="366"/>
        <end position="425"/>
    </location>
</feature>
<dbReference type="Proteomes" id="UP000313359">
    <property type="component" value="Unassembled WGS sequence"/>
</dbReference>
<proteinExistence type="predicted"/>
<feature type="region of interest" description="Disordered" evidence="3">
    <location>
        <begin position="287"/>
        <end position="366"/>
    </location>
</feature>
<dbReference type="Pfam" id="PF03114">
    <property type="entry name" value="BAR"/>
    <property type="match status" value="1"/>
</dbReference>